<dbReference type="EMBL" id="LR214970">
    <property type="protein sequence ID" value="VEU60863.1"/>
    <property type="molecule type" value="Genomic_DNA"/>
</dbReference>
<feature type="compositionally biased region" description="Polar residues" evidence="8">
    <location>
        <begin position="42"/>
        <end position="55"/>
    </location>
</feature>
<evidence type="ECO:0000256" key="1">
    <source>
        <dbReference type="ARBA" id="ARBA00004193"/>
    </source>
</evidence>
<name>A0A449A9A7_9BACT</name>
<feature type="compositionally biased region" description="Polar residues" evidence="8">
    <location>
        <begin position="69"/>
        <end position="83"/>
    </location>
</feature>
<protein>
    <recommendedName>
        <fullName evidence="12">Lipoprotein</fullName>
    </recommendedName>
</protein>
<evidence type="ECO:0000256" key="5">
    <source>
        <dbReference type="ARBA" id="ARBA00023136"/>
    </source>
</evidence>
<keyword evidence="6" id="KW-0564">Palmitate</keyword>
<feature type="signal peptide" evidence="9">
    <location>
        <begin position="1"/>
        <end position="20"/>
    </location>
</feature>
<dbReference type="GO" id="GO:0005886">
    <property type="term" value="C:plasma membrane"/>
    <property type="evidence" value="ECO:0007669"/>
    <property type="project" value="UniProtKB-SubCell"/>
</dbReference>
<sequence length="274" mass="30829">MKNKRILILASATTFLPLVAISCTKTKEVKKVEEENKNNKVMNPSDQQGAQSSKPGSPDKNGQKDQKPKQGQSGNTNQDGLTKQGQSGNNQQDGSSANNADNGRVQQDDPMSDQETPKTQQNDQLTEIKAKYESEYKEAKLLFSDEELDKEQITELESINKTITDNSTVQDYEAAIKKINELLSKNDIQTDERDAKERPLEEVKKEYEMLLEEAGRILEGEDGKKELEDLKRINDQIPSIPRTYDYETAIEKINKLIGDNEDDEDADAESVETK</sequence>
<feature type="compositionally biased region" description="Basic and acidic residues" evidence="8">
    <location>
        <begin position="25"/>
        <end position="38"/>
    </location>
</feature>
<reference evidence="10 11" key="1">
    <citation type="submission" date="2019-01" db="EMBL/GenBank/DDBJ databases">
        <authorList>
            <consortium name="Pathogen Informatics"/>
        </authorList>
    </citation>
    <scope>NUCLEOTIDE SEQUENCE [LARGE SCALE GENOMIC DNA]</scope>
    <source>
        <strain evidence="10 11">NCTC10122</strain>
    </source>
</reference>
<evidence type="ECO:0000256" key="6">
    <source>
        <dbReference type="ARBA" id="ARBA00023139"/>
    </source>
</evidence>
<feature type="chain" id="PRO_5019249632" description="Lipoprotein" evidence="9">
    <location>
        <begin position="21"/>
        <end position="274"/>
    </location>
</feature>
<comment type="subcellular location">
    <subcellularLocation>
        <location evidence="1">Cell membrane</location>
        <topology evidence="1">Lipid-anchor</topology>
    </subcellularLocation>
</comment>
<evidence type="ECO:0000256" key="2">
    <source>
        <dbReference type="ARBA" id="ARBA00022475"/>
    </source>
</evidence>
<evidence type="ECO:0000256" key="8">
    <source>
        <dbReference type="SAM" id="MobiDB-lite"/>
    </source>
</evidence>
<evidence type="ECO:0000313" key="10">
    <source>
        <dbReference type="EMBL" id="VEU60863.1"/>
    </source>
</evidence>
<dbReference type="RefSeq" id="WP_129687752.1">
    <property type="nucleotide sequence ID" value="NZ_LR214970.1"/>
</dbReference>
<feature type="region of interest" description="Disordered" evidence="8">
    <location>
        <begin position="22"/>
        <end position="130"/>
    </location>
</feature>
<keyword evidence="5" id="KW-0472">Membrane</keyword>
<keyword evidence="4" id="KW-0677">Repeat</keyword>
<dbReference type="AlphaFoldDB" id="A0A449A9A7"/>
<dbReference type="NCBIfam" id="NF033817">
    <property type="entry name" value="Mplas_variab_LP"/>
    <property type="match status" value="1"/>
</dbReference>
<feature type="compositionally biased region" description="Low complexity" evidence="8">
    <location>
        <begin position="84"/>
        <end position="100"/>
    </location>
</feature>
<evidence type="ECO:0000256" key="4">
    <source>
        <dbReference type="ARBA" id="ARBA00022737"/>
    </source>
</evidence>
<dbReference type="Proteomes" id="UP000290942">
    <property type="component" value="Chromosome"/>
</dbReference>
<evidence type="ECO:0008006" key="12">
    <source>
        <dbReference type="Google" id="ProtNLM"/>
    </source>
</evidence>
<organism evidence="10 11">
    <name type="scientific">Mycoplasmopsis bovigenitalium</name>
    <dbReference type="NCBI Taxonomy" id="2112"/>
    <lineage>
        <taxon>Bacteria</taxon>
        <taxon>Bacillati</taxon>
        <taxon>Mycoplasmatota</taxon>
        <taxon>Mycoplasmoidales</taxon>
        <taxon>Metamycoplasmataceae</taxon>
        <taxon>Mycoplasmopsis</taxon>
    </lineage>
</organism>
<feature type="compositionally biased region" description="Polar residues" evidence="8">
    <location>
        <begin position="113"/>
        <end position="125"/>
    </location>
</feature>
<dbReference type="InterPro" id="IPR049890">
    <property type="entry name" value="VlpA-F-like_signal"/>
</dbReference>
<evidence type="ECO:0000256" key="7">
    <source>
        <dbReference type="ARBA" id="ARBA00023288"/>
    </source>
</evidence>
<dbReference type="PROSITE" id="PS51257">
    <property type="entry name" value="PROKAR_LIPOPROTEIN"/>
    <property type="match status" value="1"/>
</dbReference>
<proteinExistence type="predicted"/>
<keyword evidence="2" id="KW-1003">Cell membrane</keyword>
<gene>
    <name evidence="10" type="ORF">NCTC10122_00466</name>
</gene>
<evidence type="ECO:0000313" key="11">
    <source>
        <dbReference type="Proteomes" id="UP000290942"/>
    </source>
</evidence>
<accession>A0A449A9A7</accession>
<evidence type="ECO:0000256" key="9">
    <source>
        <dbReference type="SAM" id="SignalP"/>
    </source>
</evidence>
<keyword evidence="3 9" id="KW-0732">Signal</keyword>
<evidence type="ECO:0000256" key="3">
    <source>
        <dbReference type="ARBA" id="ARBA00022729"/>
    </source>
</evidence>
<keyword evidence="7" id="KW-0449">Lipoprotein</keyword>